<dbReference type="InterPro" id="IPR046673">
    <property type="entry name" value="ToxA_N"/>
</dbReference>
<dbReference type="Proteomes" id="UP000814207">
    <property type="component" value="Unassembled WGS sequence"/>
</dbReference>
<feature type="active site" description="Glycyl thioester intermediate" evidence="6">
    <location>
        <position position="1413"/>
    </location>
</feature>
<evidence type="ECO:0000313" key="8">
    <source>
        <dbReference type="EMBL" id="MCF5063424.1"/>
    </source>
</evidence>
<gene>
    <name evidence="8" type="ORF">GIW73_10800</name>
</gene>
<keyword evidence="3" id="KW-0433">Leucine-rich repeat</keyword>
<dbReference type="Pfam" id="PF13855">
    <property type="entry name" value="LRR_8"/>
    <property type="match status" value="1"/>
</dbReference>
<dbReference type="PANTHER" id="PTHR45712:SF22">
    <property type="entry name" value="INSULIN-LIKE GROWTH FACTOR-BINDING PROTEIN COMPLEX ACID LABILE SUBUNIT"/>
    <property type="match status" value="1"/>
</dbReference>
<dbReference type="InterPro" id="IPR032675">
    <property type="entry name" value="LRR_dom_sf"/>
</dbReference>
<dbReference type="Pfam" id="PF14496">
    <property type="entry name" value="NEL"/>
    <property type="match status" value="1"/>
</dbReference>
<keyword evidence="6" id="KW-0832">Ubl conjugation</keyword>
<keyword evidence="5" id="KW-0843">Virulence</keyword>
<accession>A0A9Q3X3B7</accession>
<dbReference type="PANTHER" id="PTHR45712">
    <property type="entry name" value="AGAP008170-PA"/>
    <property type="match status" value="1"/>
</dbReference>
<comment type="catalytic activity">
    <reaction evidence="1">
        <text>S-ubiquitinyl-[E2 ubiquitin-conjugating enzyme]-L-cysteine + [acceptor protein]-L-lysine = [E2 ubiquitin-conjugating enzyme]-L-cysteine + N(6)-ubiquitinyl-[acceptor protein]-L-lysine.</text>
        <dbReference type="EC" id="2.3.2.27"/>
    </reaction>
</comment>
<dbReference type="PROSITE" id="PS52053">
    <property type="entry name" value="NEL"/>
    <property type="match status" value="1"/>
</dbReference>
<evidence type="ECO:0000256" key="1">
    <source>
        <dbReference type="ARBA" id="ARBA00000900"/>
    </source>
</evidence>
<proteinExistence type="inferred from homology"/>
<dbReference type="InterPro" id="IPR050333">
    <property type="entry name" value="SLRP"/>
</dbReference>
<reference evidence="8" key="1">
    <citation type="submission" date="2019-11" db="EMBL/GenBank/DDBJ databases">
        <title>Epiphytic Pseudomonas syringae from cherry orchards.</title>
        <authorList>
            <person name="Hulin M.T."/>
        </authorList>
    </citation>
    <scope>NUCLEOTIDE SEQUENCE</scope>
    <source>
        <strain evidence="8">PA-6-9A</strain>
    </source>
</reference>
<dbReference type="EC" id="2.3.2.27" evidence="2"/>
<dbReference type="Pfam" id="PF20178">
    <property type="entry name" value="ToxA_N"/>
    <property type="match status" value="1"/>
</dbReference>
<keyword evidence="6" id="KW-0808">Transferase</keyword>
<dbReference type="GO" id="GO:0005576">
    <property type="term" value="C:extracellular region"/>
    <property type="evidence" value="ECO:0007669"/>
    <property type="project" value="UniProtKB-UniRule"/>
</dbReference>
<comment type="caution">
    <text evidence="8">The sequence shown here is derived from an EMBL/GenBank/DDBJ whole genome shotgun (WGS) entry which is preliminary data.</text>
</comment>
<keyword evidence="6" id="KW-0964">Secreted</keyword>
<keyword evidence="6" id="KW-1035">Host cytoplasm</keyword>
<comment type="PTM">
    <text evidence="6">Ubiquitinated in the presence of host E1 ubiquitin-activating enzyme, E2 ubiquitin-conjugating enzyme and ubiquitin.</text>
</comment>
<comment type="similarity">
    <text evidence="6">Belongs to the LRR-containing bacterial E3 ligase family.</text>
</comment>
<evidence type="ECO:0000256" key="3">
    <source>
        <dbReference type="ARBA" id="ARBA00022614"/>
    </source>
</evidence>
<evidence type="ECO:0000256" key="6">
    <source>
        <dbReference type="PROSITE-ProRule" id="PRU01398"/>
    </source>
</evidence>
<dbReference type="GO" id="GO:0061630">
    <property type="term" value="F:ubiquitin protein ligase activity"/>
    <property type="evidence" value="ECO:0007669"/>
    <property type="project" value="UniProtKB-EC"/>
</dbReference>
<evidence type="ECO:0000259" key="7">
    <source>
        <dbReference type="PROSITE" id="PS52053"/>
    </source>
</evidence>
<evidence type="ECO:0000256" key="5">
    <source>
        <dbReference type="ARBA" id="ARBA00023026"/>
    </source>
</evidence>
<evidence type="ECO:0000256" key="2">
    <source>
        <dbReference type="ARBA" id="ARBA00012483"/>
    </source>
</evidence>
<dbReference type="Gene3D" id="1.20.58.360">
    <property type="entry name" value="Shigella T3SS effector IpaH defines"/>
    <property type="match status" value="1"/>
</dbReference>
<feature type="domain" description="NEL" evidence="7">
    <location>
        <begin position="1326"/>
        <end position="1612"/>
    </location>
</feature>
<sequence length="1612" mass="181735">MVMVRVHLCATRILPMPDPVSVPAQLPPALLSSTLLELTGDLDKADVLQQRIPRWLFEAKPELLEQLEKVSELAGLQEPRVNAILQRIKGLDQFCAEELTRGLQRQFGVTLNVKRDHLWLPWDVLDSGIAMFGVPTTKVVIETRTLLESAMLNFSEDEAQGRRFPRGSQIRRDTDTVVSRISVTAFATYCRSLDLGRRYQEHLRGAINQAVPLADEVLYNADAGEIKHLKVYDMATDVYLAYLRGDIAEPAFKLLLGFTRQGSSLSKAAVLAEAYDGKPLMWQGLDVHDSCLWGIVVFSQEAIDNNPQTRCIVYMPGEPYRPIFEYPTFAAFQTYLTLKLQVKSYADFFARYLDEESRGDFFKRFSVGKSLGLIKPIAIDVGLFQFFFNSLIGKLQKDSRVLAVPTADFDQAVREQRWRDYESWGLDLLNLAGFFVPVIGQLMLGVAVGQMLGEIYEGVQDWRHEDRSAAFAHLCNVLENVASMAAFVAGGKVVGSLRRVARRNLELIDNFEAVDASDGTRRLWRTSLKPYEQPLTATEPDAQGVYWRDGQPWARIDGRGHALRFDASLGQWRIRHPRRPDAHAPPVLHNGAGGWRGQHERPQEWSNTLYGLRRLDPRLEALSDNRLEHICQASDVQLPQVQRWAEGNLKLPASFVDSIQRFALNQKITDLIARLEQRQPYTAEDIALQLQALPLMPEWPSGRYLEVLPAEGNASTKYPSNARTDDELSVVISRDQLEEGEVLLGVADGLYRAELDTLLGDTPVRAGETNAEALARRLAHSLKVDRKPLFQKLYADYDQPVGAEQSRLVESVPGLPASIAAELIDSTASIDRIHLRDERRVPLSLGQAAREAVAQVQRERLMASFHMPELADRQAHRFSWRLLRDLPGFPDALQLQLRETSASGAVLERIGDSAAAQTRVVVKTGERYQAFEADGRSLGEQFSGPQAFYRATLQTLPVEMRTGLDISGSAASDAQRLRYHLLDRAVAVRAKIPEERVALTSACQVIDAPPPAVPTRAQRGLMRKITNLYPFFSESQARETVMSLGVDDPSRALAVRQRERQLARLDGVLRAWIQQDDDMRKLPGRLEDYQLSRRQVAARLRSAWRHQIRLPDETRAQVYGLSLDGMRVGKLPTLPIDIDLGHVQRLSLKNMALDNDVAYFLKAFKGLRSLELDKNQLTWLPEVLSHMPSLQRLSLAQNSLNLTDATTKKLQAMSGLRALDLSSNPLGETPSVEQMDQLQSLNLRNTRARELPEGLLTRLHLEDANLRENDIVELPSQLFSAPVAVTEKINLRLNPISHQSRLDLDEYRRRTGVGMGLQDDDIALLSEQRSRQAWLEGKTAADYRAREATWERLKDDWQSGDFFAVLRQMVNTPQYKQVRADLVRRVWQVIDAAAEDRDLRGLLFNLASGEPNCVDAAAYSFSEMEVTVMLNKAMNEAGALTPSVPTLLKLGRGLFRLEQLDSISDIFSRRKNIADELAVRLVYRSALAKPLDLPGQPDTIAYREIGGVTQEDLTEAMNQVSTREMTSDLLRFMTRQGFWQEYLKRQFAAEFSRIGQVYDRQIKAMDVTSSAYLSQALKVQNDHHQAREQLVDRLTRKAIEQADNLEPGQCPL</sequence>
<dbReference type="InterPro" id="IPR001611">
    <property type="entry name" value="Leu-rich_rpt"/>
</dbReference>
<organism evidence="8 9">
    <name type="scientific">Pseudomonas syringae</name>
    <dbReference type="NCBI Taxonomy" id="317"/>
    <lineage>
        <taxon>Bacteria</taxon>
        <taxon>Pseudomonadati</taxon>
        <taxon>Pseudomonadota</taxon>
        <taxon>Gammaproteobacteria</taxon>
        <taxon>Pseudomonadales</taxon>
        <taxon>Pseudomonadaceae</taxon>
        <taxon>Pseudomonas</taxon>
    </lineage>
</organism>
<dbReference type="GO" id="GO:0016567">
    <property type="term" value="P:protein ubiquitination"/>
    <property type="evidence" value="ECO:0007669"/>
    <property type="project" value="InterPro"/>
</dbReference>
<dbReference type="InterPro" id="IPR029487">
    <property type="entry name" value="NEL_dom"/>
</dbReference>
<dbReference type="SUPFAM" id="SSF52058">
    <property type="entry name" value="L domain-like"/>
    <property type="match status" value="1"/>
</dbReference>
<dbReference type="EMBL" id="WKEU01000037">
    <property type="protein sequence ID" value="MCF5063424.1"/>
    <property type="molecule type" value="Genomic_DNA"/>
</dbReference>
<evidence type="ECO:0000256" key="4">
    <source>
        <dbReference type="ARBA" id="ARBA00022737"/>
    </source>
</evidence>
<protein>
    <recommendedName>
        <fullName evidence="2">RING-type E3 ubiquitin transferase</fullName>
        <ecNumber evidence="2">2.3.2.27</ecNumber>
    </recommendedName>
</protein>
<keyword evidence="4" id="KW-0677">Repeat</keyword>
<dbReference type="Gene3D" id="3.80.10.10">
    <property type="entry name" value="Ribonuclease Inhibitor"/>
    <property type="match status" value="1"/>
</dbReference>
<name>A0A9Q3X3B7_PSESX</name>
<keyword evidence="6" id="KW-0833">Ubl conjugation pathway</keyword>
<evidence type="ECO:0000313" key="9">
    <source>
        <dbReference type="Proteomes" id="UP000814207"/>
    </source>
</evidence>